<evidence type="ECO:0008006" key="3">
    <source>
        <dbReference type="Google" id="ProtNLM"/>
    </source>
</evidence>
<feature type="non-terminal residue" evidence="1">
    <location>
        <position position="1"/>
    </location>
</feature>
<dbReference type="InterPro" id="IPR036047">
    <property type="entry name" value="F-box-like_dom_sf"/>
</dbReference>
<organism evidence="1 2">
    <name type="scientific">Polyporus arcularius HHB13444</name>
    <dbReference type="NCBI Taxonomy" id="1314778"/>
    <lineage>
        <taxon>Eukaryota</taxon>
        <taxon>Fungi</taxon>
        <taxon>Dikarya</taxon>
        <taxon>Basidiomycota</taxon>
        <taxon>Agaricomycotina</taxon>
        <taxon>Agaricomycetes</taxon>
        <taxon>Polyporales</taxon>
        <taxon>Polyporaceae</taxon>
        <taxon>Polyporus</taxon>
    </lineage>
</organism>
<dbReference type="InParanoid" id="A0A5C3NP66"/>
<gene>
    <name evidence="1" type="ORF">K466DRAFT_449540</name>
</gene>
<dbReference type="STRING" id="1314778.A0A5C3NP66"/>
<reference evidence="1 2" key="1">
    <citation type="journal article" date="2019" name="Nat. Ecol. Evol.">
        <title>Megaphylogeny resolves global patterns of mushroom evolution.</title>
        <authorList>
            <person name="Varga T."/>
            <person name="Krizsan K."/>
            <person name="Foldi C."/>
            <person name="Dima B."/>
            <person name="Sanchez-Garcia M."/>
            <person name="Sanchez-Ramirez S."/>
            <person name="Szollosi G.J."/>
            <person name="Szarkandi J.G."/>
            <person name="Papp V."/>
            <person name="Albert L."/>
            <person name="Andreopoulos W."/>
            <person name="Angelini C."/>
            <person name="Antonin V."/>
            <person name="Barry K.W."/>
            <person name="Bougher N.L."/>
            <person name="Buchanan P."/>
            <person name="Buyck B."/>
            <person name="Bense V."/>
            <person name="Catcheside P."/>
            <person name="Chovatia M."/>
            <person name="Cooper J."/>
            <person name="Damon W."/>
            <person name="Desjardin D."/>
            <person name="Finy P."/>
            <person name="Geml J."/>
            <person name="Haridas S."/>
            <person name="Hughes K."/>
            <person name="Justo A."/>
            <person name="Karasinski D."/>
            <person name="Kautmanova I."/>
            <person name="Kiss B."/>
            <person name="Kocsube S."/>
            <person name="Kotiranta H."/>
            <person name="LaButti K.M."/>
            <person name="Lechner B.E."/>
            <person name="Liimatainen K."/>
            <person name="Lipzen A."/>
            <person name="Lukacs Z."/>
            <person name="Mihaltcheva S."/>
            <person name="Morgado L.N."/>
            <person name="Niskanen T."/>
            <person name="Noordeloos M.E."/>
            <person name="Ohm R.A."/>
            <person name="Ortiz-Santana B."/>
            <person name="Ovrebo C."/>
            <person name="Racz N."/>
            <person name="Riley R."/>
            <person name="Savchenko A."/>
            <person name="Shiryaev A."/>
            <person name="Soop K."/>
            <person name="Spirin V."/>
            <person name="Szebenyi C."/>
            <person name="Tomsovsky M."/>
            <person name="Tulloss R.E."/>
            <person name="Uehling J."/>
            <person name="Grigoriev I.V."/>
            <person name="Vagvolgyi C."/>
            <person name="Papp T."/>
            <person name="Martin F.M."/>
            <person name="Miettinen O."/>
            <person name="Hibbett D.S."/>
            <person name="Nagy L.G."/>
        </authorList>
    </citation>
    <scope>NUCLEOTIDE SEQUENCE [LARGE SCALE GENOMIC DNA]</scope>
    <source>
        <strain evidence="1 2">HHB13444</strain>
    </source>
</reference>
<dbReference type="AlphaFoldDB" id="A0A5C3NP66"/>
<dbReference type="SUPFAM" id="SSF81383">
    <property type="entry name" value="F-box domain"/>
    <property type="match status" value="1"/>
</dbReference>
<evidence type="ECO:0000313" key="2">
    <source>
        <dbReference type="Proteomes" id="UP000308197"/>
    </source>
</evidence>
<proteinExistence type="predicted"/>
<dbReference type="Proteomes" id="UP000308197">
    <property type="component" value="Unassembled WGS sequence"/>
</dbReference>
<name>A0A5C3NP66_9APHY</name>
<accession>A0A5C3NP66</accession>
<keyword evidence="2" id="KW-1185">Reference proteome</keyword>
<evidence type="ECO:0000313" key="1">
    <source>
        <dbReference type="EMBL" id="TFK78469.1"/>
    </source>
</evidence>
<sequence length="159" mass="18356">IPLEVAENIIDQLSEDVDSLRSCALTCRGWDRHARYHLMASICIQSRDDLYSIRDYFASNPRMSRFVRSLSMSPATTDKNPRFLLEVLPVDVLERLPNLQRYCIAGHGDAISFHTTTLFHVKAYLLVEELKLESLQFRTSMDLARVLCALPRLRRLECN</sequence>
<feature type="non-terminal residue" evidence="1">
    <location>
        <position position="159"/>
    </location>
</feature>
<dbReference type="EMBL" id="ML212514">
    <property type="protein sequence ID" value="TFK78469.1"/>
    <property type="molecule type" value="Genomic_DNA"/>
</dbReference>
<protein>
    <recommendedName>
        <fullName evidence="3">F-box domain-containing protein</fullName>
    </recommendedName>
</protein>